<organism evidence="3 4">
    <name type="scientific">Caenorhabditis nigoni</name>
    <dbReference type="NCBI Taxonomy" id="1611254"/>
    <lineage>
        <taxon>Eukaryota</taxon>
        <taxon>Metazoa</taxon>
        <taxon>Ecdysozoa</taxon>
        <taxon>Nematoda</taxon>
        <taxon>Chromadorea</taxon>
        <taxon>Rhabditida</taxon>
        <taxon>Rhabditina</taxon>
        <taxon>Rhabditomorpha</taxon>
        <taxon>Rhabditoidea</taxon>
        <taxon>Rhabditidae</taxon>
        <taxon>Peloderinae</taxon>
        <taxon>Caenorhabditis</taxon>
    </lineage>
</organism>
<feature type="signal peptide" evidence="1">
    <location>
        <begin position="1"/>
        <end position="19"/>
    </location>
</feature>
<accession>A0A2G5V9A6</accession>
<evidence type="ECO:0000259" key="2">
    <source>
        <dbReference type="SMART" id="SM00605"/>
    </source>
</evidence>
<name>A0A2G5V9A6_9PELO</name>
<dbReference type="SUPFAM" id="SSF56436">
    <property type="entry name" value="C-type lectin-like"/>
    <property type="match status" value="1"/>
</dbReference>
<sequence>MSYHFLCLLFLSIVTNVLGGDLSMIRIHGKPGIFKTSETLDVSWQNCMENCWADINCSVVYMTSDIQCQYFRFGTISTIQHADSREDQIALKIQISGNQCPISNPLVPGPTYYIQIINGQFYKTTMAQSSLSNNIFNLTYSVSTCPNNTKLFQRGETTVVCIGLYFFEDPLCNNQAEASALCNAQNGTLTGPANADEYEYIQDISNSSKYTSNPDSYTWLTYWIDGVGTNTLKVYTFEDPTHDGSTNYVWTEGSPNLEGTHICVYNPGPHDKYVQVYPCIDTVLDKAVCWRGALCQVPPIIEIF</sequence>
<dbReference type="CDD" id="cd00037">
    <property type="entry name" value="CLECT"/>
    <property type="match status" value="1"/>
</dbReference>
<feature type="domain" description="PAN-3" evidence="2">
    <location>
        <begin position="4"/>
        <end position="130"/>
    </location>
</feature>
<dbReference type="Proteomes" id="UP000230233">
    <property type="component" value="Chromosome II"/>
</dbReference>
<dbReference type="InterPro" id="IPR016187">
    <property type="entry name" value="CTDL_fold"/>
</dbReference>
<feature type="chain" id="PRO_5013647039" description="PAN-3 domain-containing protein" evidence="1">
    <location>
        <begin position="20"/>
        <end position="304"/>
    </location>
</feature>
<dbReference type="InterPro" id="IPR006583">
    <property type="entry name" value="PAN-3_domain"/>
</dbReference>
<protein>
    <recommendedName>
        <fullName evidence="2">PAN-3 domain-containing protein</fullName>
    </recommendedName>
</protein>
<dbReference type="Gene3D" id="3.10.100.10">
    <property type="entry name" value="Mannose-Binding Protein A, subunit A"/>
    <property type="match status" value="1"/>
</dbReference>
<proteinExistence type="predicted"/>
<keyword evidence="1" id="KW-0732">Signal</keyword>
<dbReference type="Pfam" id="PF08277">
    <property type="entry name" value="PAN_3"/>
    <property type="match status" value="1"/>
</dbReference>
<evidence type="ECO:0000256" key="1">
    <source>
        <dbReference type="SAM" id="SignalP"/>
    </source>
</evidence>
<reference evidence="4" key="1">
    <citation type="submission" date="2017-10" db="EMBL/GenBank/DDBJ databases">
        <title>Rapid genome shrinkage in a self-fertile nematode reveals novel sperm competition proteins.</title>
        <authorList>
            <person name="Yin D."/>
            <person name="Schwarz E.M."/>
            <person name="Thomas C.G."/>
            <person name="Felde R.L."/>
            <person name="Korf I.F."/>
            <person name="Cutter A.D."/>
            <person name="Schartner C.M."/>
            <person name="Ralston E.J."/>
            <person name="Meyer B.J."/>
            <person name="Haag E.S."/>
        </authorList>
    </citation>
    <scope>NUCLEOTIDE SEQUENCE [LARGE SCALE GENOMIC DNA]</scope>
    <source>
        <strain evidence="4">JU1422</strain>
    </source>
</reference>
<dbReference type="OrthoDB" id="5804338at2759"/>
<dbReference type="EMBL" id="PDUG01000002">
    <property type="protein sequence ID" value="PIC48320.1"/>
    <property type="molecule type" value="Genomic_DNA"/>
</dbReference>
<evidence type="ECO:0000313" key="3">
    <source>
        <dbReference type="EMBL" id="PIC48320.1"/>
    </source>
</evidence>
<dbReference type="InterPro" id="IPR016186">
    <property type="entry name" value="C-type_lectin-like/link_sf"/>
</dbReference>
<dbReference type="PANTHER" id="PTHR47629">
    <property type="entry name" value="C-TYPE LECTIN-RELATED"/>
    <property type="match status" value="1"/>
</dbReference>
<dbReference type="SMART" id="SM00605">
    <property type="entry name" value="CW"/>
    <property type="match status" value="1"/>
</dbReference>
<gene>
    <name evidence="3" type="primary">Cnig_chr_II.g7336</name>
    <name evidence="3" type="ORF">B9Z55_007336</name>
</gene>
<dbReference type="PANTHER" id="PTHR47629:SF6">
    <property type="entry name" value="CW DOMAIN-CONTAINING PROTEIN-RELATED"/>
    <property type="match status" value="1"/>
</dbReference>
<comment type="caution">
    <text evidence="3">The sequence shown here is derived from an EMBL/GenBank/DDBJ whole genome shotgun (WGS) entry which is preliminary data.</text>
</comment>
<evidence type="ECO:0000313" key="4">
    <source>
        <dbReference type="Proteomes" id="UP000230233"/>
    </source>
</evidence>
<keyword evidence="4" id="KW-1185">Reference proteome</keyword>
<dbReference type="AlphaFoldDB" id="A0A2G5V9A6"/>